<feature type="domain" description="VanZ-like" evidence="2">
    <location>
        <begin position="28"/>
        <end position="160"/>
    </location>
</feature>
<reference evidence="3 4" key="1">
    <citation type="submission" date="2019-04" db="EMBL/GenBank/DDBJ databases">
        <title>Cohnella sp. nov., isolated from soil.</title>
        <authorList>
            <person name="Kim W."/>
        </authorList>
    </citation>
    <scope>NUCLEOTIDE SEQUENCE [LARGE SCALE GENOMIC DNA]</scope>
    <source>
        <strain evidence="3 4">CAU 1483</strain>
    </source>
</reference>
<dbReference type="AlphaFoldDB" id="A0A4U0FB09"/>
<organism evidence="3 4">
    <name type="scientific">Cohnella pontilimi</name>
    <dbReference type="NCBI Taxonomy" id="2564100"/>
    <lineage>
        <taxon>Bacteria</taxon>
        <taxon>Bacillati</taxon>
        <taxon>Bacillota</taxon>
        <taxon>Bacilli</taxon>
        <taxon>Bacillales</taxon>
        <taxon>Paenibacillaceae</taxon>
        <taxon>Cohnella</taxon>
    </lineage>
</organism>
<keyword evidence="1" id="KW-0812">Transmembrane</keyword>
<name>A0A4U0FB09_9BACL</name>
<evidence type="ECO:0000256" key="1">
    <source>
        <dbReference type="SAM" id="Phobius"/>
    </source>
</evidence>
<protein>
    <submittedName>
        <fullName evidence="3">VanZ family protein</fullName>
    </submittedName>
</protein>
<dbReference type="OrthoDB" id="4822551at2"/>
<feature type="transmembrane region" description="Helical" evidence="1">
    <location>
        <begin position="143"/>
        <end position="161"/>
    </location>
</feature>
<keyword evidence="1" id="KW-1133">Transmembrane helix</keyword>
<feature type="transmembrane region" description="Helical" evidence="1">
    <location>
        <begin position="21"/>
        <end position="40"/>
    </location>
</feature>
<dbReference type="Pfam" id="PF04892">
    <property type="entry name" value="VanZ"/>
    <property type="match status" value="1"/>
</dbReference>
<dbReference type="PANTHER" id="PTHR36834:SF1">
    <property type="entry name" value="INTEGRAL MEMBRANE PROTEIN"/>
    <property type="match status" value="1"/>
</dbReference>
<dbReference type="InterPro" id="IPR006976">
    <property type="entry name" value="VanZ-like"/>
</dbReference>
<feature type="transmembrane region" description="Helical" evidence="1">
    <location>
        <begin position="83"/>
        <end position="104"/>
    </location>
</feature>
<accession>A0A4U0FB09</accession>
<dbReference type="EMBL" id="SUPK01000005">
    <property type="protein sequence ID" value="TJY41996.1"/>
    <property type="molecule type" value="Genomic_DNA"/>
</dbReference>
<dbReference type="PANTHER" id="PTHR36834">
    <property type="entry name" value="MEMBRANE PROTEIN-RELATED"/>
    <property type="match status" value="1"/>
</dbReference>
<keyword evidence="1" id="KW-0472">Membrane</keyword>
<keyword evidence="4" id="KW-1185">Reference proteome</keyword>
<comment type="caution">
    <text evidence="3">The sequence shown here is derived from an EMBL/GenBank/DDBJ whole genome shotgun (WGS) entry which is preliminary data.</text>
</comment>
<evidence type="ECO:0000313" key="4">
    <source>
        <dbReference type="Proteomes" id="UP000309673"/>
    </source>
</evidence>
<sequence length="166" mass="19313">MANENGVANMKPVIRSRWLRAFIWLTTVLYGAVLIYLLFIRDRRHIVLSHPNILSWDRPYANLIPFRTIDGYLYHSDLYNFDVWFQVFFGNLVLFLPFGFLAPLLSGWMRSFPRFFIVLLLVLLGVELIQKFTFTGAFDVDDIILNSIGAIVGYILSRLIFRSAKS</sequence>
<dbReference type="InterPro" id="IPR053150">
    <property type="entry name" value="Teicoplanin_resist-assoc"/>
</dbReference>
<gene>
    <name evidence="3" type="ORF">E5161_12450</name>
</gene>
<evidence type="ECO:0000313" key="3">
    <source>
        <dbReference type="EMBL" id="TJY41996.1"/>
    </source>
</evidence>
<proteinExistence type="predicted"/>
<evidence type="ECO:0000259" key="2">
    <source>
        <dbReference type="Pfam" id="PF04892"/>
    </source>
</evidence>
<feature type="transmembrane region" description="Helical" evidence="1">
    <location>
        <begin position="116"/>
        <end position="137"/>
    </location>
</feature>
<dbReference type="Proteomes" id="UP000309673">
    <property type="component" value="Unassembled WGS sequence"/>
</dbReference>